<proteinExistence type="predicted"/>
<dbReference type="Proteomes" id="UP000059680">
    <property type="component" value="Chromosome 9"/>
</dbReference>
<protein>
    <submittedName>
        <fullName evidence="2">Os09g0486900 protein</fullName>
    </submittedName>
</protein>
<name>A0A0N7KR09_ORYSJ</name>
<dbReference type="AlphaFoldDB" id="A0A0N7KR09"/>
<accession>A0A0N7KR09</accession>
<evidence type="ECO:0000256" key="1">
    <source>
        <dbReference type="SAM" id="MobiDB-lite"/>
    </source>
</evidence>
<reference evidence="3" key="1">
    <citation type="journal article" date="2005" name="Nature">
        <title>The map-based sequence of the rice genome.</title>
        <authorList>
            <consortium name="International rice genome sequencing project (IRGSP)"/>
            <person name="Matsumoto T."/>
            <person name="Wu J."/>
            <person name="Kanamori H."/>
            <person name="Katayose Y."/>
            <person name="Fujisawa M."/>
            <person name="Namiki N."/>
            <person name="Mizuno H."/>
            <person name="Yamamoto K."/>
            <person name="Antonio B.A."/>
            <person name="Baba T."/>
            <person name="Sakata K."/>
            <person name="Nagamura Y."/>
            <person name="Aoki H."/>
            <person name="Arikawa K."/>
            <person name="Arita K."/>
            <person name="Bito T."/>
            <person name="Chiden Y."/>
            <person name="Fujitsuka N."/>
            <person name="Fukunaka R."/>
            <person name="Hamada M."/>
            <person name="Harada C."/>
            <person name="Hayashi A."/>
            <person name="Hijishita S."/>
            <person name="Honda M."/>
            <person name="Hosokawa S."/>
            <person name="Ichikawa Y."/>
            <person name="Idonuma A."/>
            <person name="Iijima M."/>
            <person name="Ikeda M."/>
            <person name="Ikeno M."/>
            <person name="Ito K."/>
            <person name="Ito S."/>
            <person name="Ito T."/>
            <person name="Ito Y."/>
            <person name="Ito Y."/>
            <person name="Iwabuchi A."/>
            <person name="Kamiya K."/>
            <person name="Karasawa W."/>
            <person name="Kurita K."/>
            <person name="Katagiri S."/>
            <person name="Kikuta A."/>
            <person name="Kobayashi H."/>
            <person name="Kobayashi N."/>
            <person name="Machita K."/>
            <person name="Maehara T."/>
            <person name="Masukawa M."/>
            <person name="Mizubayashi T."/>
            <person name="Mukai Y."/>
            <person name="Nagasaki H."/>
            <person name="Nagata Y."/>
            <person name="Naito S."/>
            <person name="Nakashima M."/>
            <person name="Nakama Y."/>
            <person name="Nakamichi Y."/>
            <person name="Nakamura M."/>
            <person name="Meguro A."/>
            <person name="Negishi M."/>
            <person name="Ohta I."/>
            <person name="Ohta T."/>
            <person name="Okamoto M."/>
            <person name="Ono N."/>
            <person name="Saji S."/>
            <person name="Sakaguchi M."/>
            <person name="Sakai K."/>
            <person name="Shibata M."/>
            <person name="Shimokawa T."/>
            <person name="Song J."/>
            <person name="Takazaki Y."/>
            <person name="Terasawa K."/>
            <person name="Tsugane M."/>
            <person name="Tsuji K."/>
            <person name="Ueda S."/>
            <person name="Waki K."/>
            <person name="Yamagata H."/>
            <person name="Yamamoto M."/>
            <person name="Yamamoto S."/>
            <person name="Yamane H."/>
            <person name="Yoshiki S."/>
            <person name="Yoshihara R."/>
            <person name="Yukawa K."/>
            <person name="Zhong H."/>
            <person name="Yano M."/>
            <person name="Yuan Q."/>
            <person name="Ouyang S."/>
            <person name="Liu J."/>
            <person name="Jones K.M."/>
            <person name="Gansberger K."/>
            <person name="Moffat K."/>
            <person name="Hill J."/>
            <person name="Bera J."/>
            <person name="Fadrosh D."/>
            <person name="Jin S."/>
            <person name="Johri S."/>
            <person name="Kim M."/>
            <person name="Overton L."/>
            <person name="Reardon M."/>
            <person name="Tsitrin T."/>
            <person name="Vuong H."/>
            <person name="Weaver B."/>
            <person name="Ciecko A."/>
            <person name="Tallon L."/>
            <person name="Jackson J."/>
            <person name="Pai G."/>
            <person name="Aken S.V."/>
            <person name="Utterback T."/>
            <person name="Reidmuller S."/>
            <person name="Feldblyum T."/>
            <person name="Hsiao J."/>
            <person name="Zismann V."/>
            <person name="Iobst S."/>
            <person name="de Vazeille A.R."/>
            <person name="Buell C.R."/>
            <person name="Ying K."/>
            <person name="Li Y."/>
            <person name="Lu T."/>
            <person name="Huang Y."/>
            <person name="Zhao Q."/>
            <person name="Feng Q."/>
            <person name="Zhang L."/>
            <person name="Zhu J."/>
            <person name="Weng Q."/>
            <person name="Mu J."/>
            <person name="Lu Y."/>
            <person name="Fan D."/>
            <person name="Liu Y."/>
            <person name="Guan J."/>
            <person name="Zhang Y."/>
            <person name="Yu S."/>
            <person name="Liu X."/>
            <person name="Zhang Y."/>
            <person name="Hong G."/>
            <person name="Han B."/>
            <person name="Choisne N."/>
            <person name="Demange N."/>
            <person name="Orjeda G."/>
            <person name="Samain S."/>
            <person name="Cattolico L."/>
            <person name="Pelletier E."/>
            <person name="Couloux A."/>
            <person name="Segurens B."/>
            <person name="Wincker P."/>
            <person name="D'Hont A."/>
            <person name="Scarpelli C."/>
            <person name="Weissenbach J."/>
            <person name="Salanoubat M."/>
            <person name="Quetier F."/>
            <person name="Yu Y."/>
            <person name="Kim H.R."/>
            <person name="Rambo T."/>
            <person name="Currie J."/>
            <person name="Collura K."/>
            <person name="Luo M."/>
            <person name="Yang T."/>
            <person name="Ammiraju J.S.S."/>
            <person name="Engler F."/>
            <person name="Soderlund C."/>
            <person name="Wing R.A."/>
            <person name="Palmer L.E."/>
            <person name="de la Bastide M."/>
            <person name="Spiegel L."/>
            <person name="Nascimento L."/>
            <person name="Zutavern T."/>
            <person name="O'Shaughnessy A."/>
            <person name="Dike S."/>
            <person name="Dedhia N."/>
            <person name="Preston R."/>
            <person name="Balija V."/>
            <person name="McCombie W.R."/>
            <person name="Chow T."/>
            <person name="Chen H."/>
            <person name="Chung M."/>
            <person name="Chen C."/>
            <person name="Shaw J."/>
            <person name="Wu H."/>
            <person name="Hsiao K."/>
            <person name="Chao Y."/>
            <person name="Chu M."/>
            <person name="Cheng C."/>
            <person name="Hour A."/>
            <person name="Lee P."/>
            <person name="Lin S."/>
            <person name="Lin Y."/>
            <person name="Liou J."/>
            <person name="Liu S."/>
            <person name="Hsing Y."/>
            <person name="Raghuvanshi S."/>
            <person name="Mohanty A."/>
            <person name="Bharti A.K."/>
            <person name="Gaur A."/>
            <person name="Gupta V."/>
            <person name="Kumar D."/>
            <person name="Ravi V."/>
            <person name="Vij S."/>
            <person name="Kapur A."/>
            <person name="Khurana P."/>
            <person name="Khurana P."/>
            <person name="Khurana J.P."/>
            <person name="Tyagi A.K."/>
            <person name="Gaikwad K."/>
            <person name="Singh A."/>
            <person name="Dalal V."/>
            <person name="Srivastava S."/>
            <person name="Dixit A."/>
            <person name="Pal A.K."/>
            <person name="Ghazi I.A."/>
            <person name="Yadav M."/>
            <person name="Pandit A."/>
            <person name="Bhargava A."/>
            <person name="Sureshbabu K."/>
            <person name="Batra K."/>
            <person name="Sharma T.R."/>
            <person name="Mohapatra T."/>
            <person name="Singh N.K."/>
            <person name="Messing J."/>
            <person name="Nelson A.B."/>
            <person name="Fuks G."/>
            <person name="Kavchok S."/>
            <person name="Keizer G."/>
            <person name="Linton E."/>
            <person name="Llaca V."/>
            <person name="Song R."/>
            <person name="Tanyolac B."/>
            <person name="Young S."/>
            <person name="Ho-Il K."/>
            <person name="Hahn J.H."/>
            <person name="Sangsakoo G."/>
            <person name="Vanavichit A."/>
            <person name="de Mattos Luiz.A.T."/>
            <person name="Zimmer P.D."/>
            <person name="Malone G."/>
            <person name="Dellagostin O."/>
            <person name="de Oliveira A.C."/>
            <person name="Bevan M."/>
            <person name="Bancroft I."/>
            <person name="Minx P."/>
            <person name="Cordum H."/>
            <person name="Wilson R."/>
            <person name="Cheng Z."/>
            <person name="Jin W."/>
            <person name="Jiang J."/>
            <person name="Leong S.A."/>
            <person name="Iwama H."/>
            <person name="Gojobori T."/>
            <person name="Itoh T."/>
            <person name="Niimura Y."/>
            <person name="Fujii Y."/>
            <person name="Habara T."/>
            <person name="Sakai H."/>
            <person name="Sato Y."/>
            <person name="Wilson G."/>
            <person name="Kumar K."/>
            <person name="McCouch S."/>
            <person name="Juretic N."/>
            <person name="Hoen D."/>
            <person name="Wright S."/>
            <person name="Bruskiewich R."/>
            <person name="Bureau T."/>
            <person name="Miyao A."/>
            <person name="Hirochika H."/>
            <person name="Nishikawa T."/>
            <person name="Kadowaki K."/>
            <person name="Sugiura M."/>
            <person name="Burr B."/>
            <person name="Sasaki T."/>
        </authorList>
    </citation>
    <scope>NUCLEOTIDE SEQUENCE [LARGE SCALE GENOMIC DNA]</scope>
    <source>
        <strain evidence="3">cv. Nipponbare</strain>
    </source>
</reference>
<dbReference type="InParanoid" id="A0A0N7KR09"/>
<dbReference type="EMBL" id="AP014965">
    <property type="protein sequence ID" value="BAT08706.1"/>
    <property type="molecule type" value="Genomic_DNA"/>
</dbReference>
<keyword evidence="3" id="KW-1185">Reference proteome</keyword>
<feature type="region of interest" description="Disordered" evidence="1">
    <location>
        <begin position="60"/>
        <end position="97"/>
    </location>
</feature>
<gene>
    <name evidence="2" type="ordered locus">Os09g0486900</name>
    <name evidence="2" type="ORF">OSNPB_090486900</name>
</gene>
<organism evidence="2 3">
    <name type="scientific">Oryza sativa subsp. japonica</name>
    <name type="common">Rice</name>
    <dbReference type="NCBI Taxonomy" id="39947"/>
    <lineage>
        <taxon>Eukaryota</taxon>
        <taxon>Viridiplantae</taxon>
        <taxon>Streptophyta</taxon>
        <taxon>Embryophyta</taxon>
        <taxon>Tracheophyta</taxon>
        <taxon>Spermatophyta</taxon>
        <taxon>Magnoliopsida</taxon>
        <taxon>Liliopsida</taxon>
        <taxon>Poales</taxon>
        <taxon>Poaceae</taxon>
        <taxon>BOP clade</taxon>
        <taxon>Oryzoideae</taxon>
        <taxon>Oryzeae</taxon>
        <taxon>Oryzinae</taxon>
        <taxon>Oryza</taxon>
        <taxon>Oryza sativa</taxon>
    </lineage>
</organism>
<evidence type="ECO:0000313" key="3">
    <source>
        <dbReference type="Proteomes" id="UP000059680"/>
    </source>
</evidence>
<feature type="non-terminal residue" evidence="2">
    <location>
        <position position="1"/>
    </location>
</feature>
<dbReference type="PaxDb" id="39947-A0A0N7KR09"/>
<reference evidence="2 3" key="3">
    <citation type="journal article" date="2013" name="Rice">
        <title>Improvement of the Oryza sativa Nipponbare reference genome using next generation sequence and optical map data.</title>
        <authorList>
            <person name="Kawahara Y."/>
            <person name="de la Bastide M."/>
            <person name="Hamilton J.P."/>
            <person name="Kanamori H."/>
            <person name="McCombie W.R."/>
            <person name="Ouyang S."/>
            <person name="Schwartz D.C."/>
            <person name="Tanaka T."/>
            <person name="Wu J."/>
            <person name="Zhou S."/>
            <person name="Childs K.L."/>
            <person name="Davidson R.M."/>
            <person name="Lin H."/>
            <person name="Quesada-Ocampo L."/>
            <person name="Vaillancourt B."/>
            <person name="Sakai H."/>
            <person name="Lee S.S."/>
            <person name="Kim J."/>
            <person name="Numa H."/>
            <person name="Itoh T."/>
            <person name="Buell C.R."/>
            <person name="Matsumoto T."/>
        </authorList>
    </citation>
    <scope>NUCLEOTIDE SEQUENCE [LARGE SCALE GENOMIC DNA]</scope>
    <source>
        <strain evidence="3">cv. Nipponbare</strain>
    </source>
</reference>
<reference evidence="2 3" key="2">
    <citation type="journal article" date="2013" name="Plant Cell Physiol.">
        <title>Rice Annotation Project Database (RAP-DB): an integrative and interactive database for rice genomics.</title>
        <authorList>
            <person name="Sakai H."/>
            <person name="Lee S.S."/>
            <person name="Tanaka T."/>
            <person name="Numa H."/>
            <person name="Kim J."/>
            <person name="Kawahara Y."/>
            <person name="Wakimoto H."/>
            <person name="Yang C.C."/>
            <person name="Iwamoto M."/>
            <person name="Abe T."/>
            <person name="Yamada Y."/>
            <person name="Muto A."/>
            <person name="Inokuchi H."/>
            <person name="Ikemura T."/>
            <person name="Matsumoto T."/>
            <person name="Sasaki T."/>
            <person name="Itoh T."/>
        </authorList>
    </citation>
    <scope>NUCLEOTIDE SEQUENCE [LARGE SCALE GENOMIC DNA]</scope>
    <source>
        <strain evidence="3">cv. Nipponbare</strain>
    </source>
</reference>
<dbReference type="Gramene" id="Os09t0486900-00">
    <property type="protein sequence ID" value="Os09t0486900-00"/>
    <property type="gene ID" value="Os09g0486900"/>
</dbReference>
<evidence type="ECO:0000313" key="2">
    <source>
        <dbReference type="EMBL" id="BAT08706.1"/>
    </source>
</evidence>
<sequence>QLLLLRLRRRLVKLVEILYHAEPLARGNVVGRRRDVRRPGELAEQVPRDSGEERVGTDLVGAAGEAEPLRGLLVEQPRDEVGELRPPPPRVGGELRLPEEHVAERLLPAPPPERRPPVRHLVDEHAERPPVDGELVPLAPHHLRRHVLLRAHERE</sequence>